<dbReference type="SUPFAM" id="SSF160104">
    <property type="entry name" value="Acetoacetate decarboxylase-like"/>
    <property type="match status" value="1"/>
</dbReference>
<dbReference type="Gene3D" id="3.40.50.1820">
    <property type="entry name" value="alpha/beta hydrolase"/>
    <property type="match status" value="1"/>
</dbReference>
<name>A0ABP6CP31_9ACTN</name>
<dbReference type="SUPFAM" id="SSF53474">
    <property type="entry name" value="alpha/beta-Hydrolases"/>
    <property type="match status" value="1"/>
</dbReference>
<evidence type="ECO:0000313" key="2">
    <source>
        <dbReference type="EMBL" id="GAA2624995.1"/>
    </source>
</evidence>
<organism evidence="2 3">
    <name type="scientific">Actinomadura fulvescens</name>
    <dbReference type="NCBI Taxonomy" id="46160"/>
    <lineage>
        <taxon>Bacteria</taxon>
        <taxon>Bacillati</taxon>
        <taxon>Actinomycetota</taxon>
        <taxon>Actinomycetes</taxon>
        <taxon>Streptosporangiales</taxon>
        <taxon>Thermomonosporaceae</taxon>
        <taxon>Actinomadura</taxon>
    </lineage>
</organism>
<feature type="region of interest" description="Disordered" evidence="1">
    <location>
        <begin position="1"/>
        <end position="50"/>
    </location>
</feature>
<proteinExistence type="predicted"/>
<dbReference type="InterPro" id="IPR029058">
    <property type="entry name" value="AB_hydrolase_fold"/>
</dbReference>
<dbReference type="Gene3D" id="2.40.400.10">
    <property type="entry name" value="Acetoacetate decarboxylase-like"/>
    <property type="match status" value="1"/>
</dbReference>
<protein>
    <submittedName>
        <fullName evidence="2">Uncharacterized protein</fullName>
    </submittedName>
</protein>
<dbReference type="InterPro" id="IPR010451">
    <property type="entry name" value="Acetoacetate_decarboxylase"/>
</dbReference>
<accession>A0ABP6CP31</accession>
<dbReference type="RefSeq" id="WP_344546964.1">
    <property type="nucleotide sequence ID" value="NZ_BAAATD010000012.1"/>
</dbReference>
<evidence type="ECO:0000313" key="3">
    <source>
        <dbReference type="Proteomes" id="UP001501509"/>
    </source>
</evidence>
<dbReference type="Proteomes" id="UP001501509">
    <property type="component" value="Unassembled WGS sequence"/>
</dbReference>
<dbReference type="EMBL" id="BAAATD010000012">
    <property type="protein sequence ID" value="GAA2624995.1"/>
    <property type="molecule type" value="Genomic_DNA"/>
</dbReference>
<evidence type="ECO:0000256" key="1">
    <source>
        <dbReference type="SAM" id="MobiDB-lite"/>
    </source>
</evidence>
<comment type="caution">
    <text evidence="2">The sequence shown here is derived from an EMBL/GenBank/DDBJ whole genome shotgun (WGS) entry which is preliminary data.</text>
</comment>
<gene>
    <name evidence="2" type="ORF">GCM10010411_71960</name>
</gene>
<reference evidence="3" key="1">
    <citation type="journal article" date="2019" name="Int. J. Syst. Evol. Microbiol.">
        <title>The Global Catalogue of Microorganisms (GCM) 10K type strain sequencing project: providing services to taxonomists for standard genome sequencing and annotation.</title>
        <authorList>
            <consortium name="The Broad Institute Genomics Platform"/>
            <consortium name="The Broad Institute Genome Sequencing Center for Infectious Disease"/>
            <person name="Wu L."/>
            <person name="Ma J."/>
        </authorList>
    </citation>
    <scope>NUCLEOTIDE SEQUENCE [LARGE SCALE GENOMIC DNA]</scope>
    <source>
        <strain evidence="3">JCM 6833</strain>
    </source>
</reference>
<sequence>MNTTPKPSADNETTPPPLDTDTPPHRGETAPTTDDIRGAATSSARDASRTGVYEHELAGVREVAVDIARAAEEIHGVSARLTAVLSHSGLAASVTRSPRTGMAAQRALVRAAVHSNGLGFALTGGRLVNVPEKLGTLTGRERLASLVAVASLRLRIAAATRTHPELLENEGVRRLVEAITSDRSIQAMRELRRLAKDDDVSRALNDIAPIFTELLALNALLDEDPFNDESGWAIASGRPIRHEPLLGVTVNAVCRWDVGRGTAEPVDLTRQEDEEISTEGTITGMMRNIAVLKNTGRAYLQEVHGADGILRYILYAPGMQGGMPRNDSPQDLVGAWRNTLMDESPYTRALVCAVEAFGVPEGAEIALMGHSEGGAAVMNLAQDPDVHSRYTITHVIAVGAPVDFKRPPKTAFVATITNQHDLIPCLDGQGPGSPFHLHPDWYVVDYQDDTHRFPACHHALKYLANLENDLHEAREHIDSALAPYQGQVSRAQAYQLFDEIRPPAGFPFLAVPTTPRQISTGTVETPVRCFDGTAATLLFAVPAAAAAQALAGTGLAPVTVRGRAVAAVMVRALHDTSVGPHNEVALAVLVQDPWRPGSLRCWPDLLKPADRRRSGLHVLDLAVDQELPRAVADEVWGFPAFAAQVTATFGKGRLTAAIRRDGQTLLTLAGRLGPWAPAPATDLVCYSLQEGQGLRSLVNAHGLQRAHPASNLRLTATPGHPMTDRVHALGLDRARPILALVAPSYQARLDESLPVHIPR</sequence>
<feature type="compositionally biased region" description="Polar residues" evidence="1">
    <location>
        <begin position="1"/>
        <end position="12"/>
    </location>
</feature>
<dbReference type="InterPro" id="IPR023375">
    <property type="entry name" value="ADC_dom_sf"/>
</dbReference>
<dbReference type="Pfam" id="PF06314">
    <property type="entry name" value="ADC"/>
    <property type="match status" value="1"/>
</dbReference>
<keyword evidence="3" id="KW-1185">Reference proteome</keyword>